<accession>A0A0G0QJF3</accession>
<dbReference type="Proteomes" id="UP000034072">
    <property type="component" value="Unassembled WGS sequence"/>
</dbReference>
<evidence type="ECO:0000313" key="2">
    <source>
        <dbReference type="Proteomes" id="UP000034072"/>
    </source>
</evidence>
<sequence length="83" mass="9229">MPYDPRPVSKGGNRGIDELFSRCALTGKFRVIGVDTFDGTDWQEGDFETLALAKEHADKKGGEMTKMHVYDDQGHLVHEAGTF</sequence>
<name>A0A0G0QJF3_9BACT</name>
<protein>
    <submittedName>
        <fullName evidence="1">Uncharacterized protein</fullName>
    </submittedName>
</protein>
<gene>
    <name evidence="1" type="ORF">UT75_C0009G0011</name>
</gene>
<dbReference type="EMBL" id="LBXZ01000009">
    <property type="protein sequence ID" value="KKR40238.1"/>
    <property type="molecule type" value="Genomic_DNA"/>
</dbReference>
<comment type="caution">
    <text evidence="1">The sequence shown here is derived from an EMBL/GenBank/DDBJ whole genome shotgun (WGS) entry which is preliminary data.</text>
</comment>
<dbReference type="AlphaFoldDB" id="A0A0G0QJF3"/>
<organism evidence="1 2">
    <name type="scientific">Candidatus Yanofskybacteria bacterium GW2011_GWE2_40_11</name>
    <dbReference type="NCBI Taxonomy" id="1619033"/>
    <lineage>
        <taxon>Bacteria</taxon>
        <taxon>Candidatus Yanofskyibacteriota</taxon>
    </lineage>
</organism>
<evidence type="ECO:0000313" key="1">
    <source>
        <dbReference type="EMBL" id="KKR40238.1"/>
    </source>
</evidence>
<proteinExistence type="predicted"/>
<reference evidence="1 2" key="1">
    <citation type="journal article" date="2015" name="Nature">
        <title>rRNA introns, odd ribosomes, and small enigmatic genomes across a large radiation of phyla.</title>
        <authorList>
            <person name="Brown C.T."/>
            <person name="Hug L.A."/>
            <person name="Thomas B.C."/>
            <person name="Sharon I."/>
            <person name="Castelle C.J."/>
            <person name="Singh A."/>
            <person name="Wilkins M.J."/>
            <person name="Williams K.H."/>
            <person name="Banfield J.F."/>
        </authorList>
    </citation>
    <scope>NUCLEOTIDE SEQUENCE [LARGE SCALE GENOMIC DNA]</scope>
</reference>